<dbReference type="PANTHER" id="PTHR10972">
    <property type="entry name" value="OXYSTEROL-BINDING PROTEIN-RELATED"/>
    <property type="match status" value="1"/>
</dbReference>
<evidence type="ECO:0000313" key="3">
    <source>
        <dbReference type="EMBL" id="WFC98045.1"/>
    </source>
</evidence>
<feature type="region of interest" description="Disordered" evidence="2">
    <location>
        <begin position="298"/>
        <end position="326"/>
    </location>
</feature>
<evidence type="ECO:0000313" key="4">
    <source>
        <dbReference type="Proteomes" id="UP001219567"/>
    </source>
</evidence>
<evidence type="ECO:0008006" key="5">
    <source>
        <dbReference type="Google" id="ProtNLM"/>
    </source>
</evidence>
<evidence type="ECO:0000256" key="2">
    <source>
        <dbReference type="SAM" id="MobiDB-lite"/>
    </source>
</evidence>
<dbReference type="Pfam" id="PF01237">
    <property type="entry name" value="Oxysterol_BP"/>
    <property type="match status" value="1"/>
</dbReference>
<organism evidence="3 4">
    <name type="scientific">Malassezia yamatoensis</name>
    <dbReference type="NCBI Taxonomy" id="253288"/>
    <lineage>
        <taxon>Eukaryota</taxon>
        <taxon>Fungi</taxon>
        <taxon>Dikarya</taxon>
        <taxon>Basidiomycota</taxon>
        <taxon>Ustilaginomycotina</taxon>
        <taxon>Malasseziomycetes</taxon>
        <taxon>Malasseziales</taxon>
        <taxon>Malasseziaceae</taxon>
        <taxon>Malassezia</taxon>
    </lineage>
</organism>
<dbReference type="PANTHER" id="PTHR10972:SF184">
    <property type="entry name" value="OXYSTEROL-BINDING PROTEIN HOMOLOG 4-RELATED"/>
    <property type="match status" value="1"/>
</dbReference>
<dbReference type="GO" id="GO:0016020">
    <property type="term" value="C:membrane"/>
    <property type="evidence" value="ECO:0007669"/>
    <property type="project" value="TreeGrafter"/>
</dbReference>
<dbReference type="InterPro" id="IPR037239">
    <property type="entry name" value="OSBP_sf"/>
</dbReference>
<reference evidence="3 4" key="1">
    <citation type="submission" date="2023-03" db="EMBL/GenBank/DDBJ databases">
        <title>Mating type loci evolution in Malassezia.</title>
        <authorList>
            <person name="Coelho M.A."/>
        </authorList>
    </citation>
    <scope>NUCLEOTIDE SEQUENCE [LARGE SCALE GENOMIC DNA]</scope>
    <source>
        <strain evidence="3 4">CBS 9725</strain>
    </source>
</reference>
<gene>
    <name evidence="3" type="ORF">MYAM1_000767</name>
</gene>
<dbReference type="Proteomes" id="UP001219567">
    <property type="component" value="Chromosome 1"/>
</dbReference>
<dbReference type="GO" id="GO:0008142">
    <property type="term" value="F:oxysterol binding"/>
    <property type="evidence" value="ECO:0007669"/>
    <property type="project" value="TreeGrafter"/>
</dbReference>
<keyword evidence="4" id="KW-1185">Reference proteome</keyword>
<dbReference type="GO" id="GO:0005829">
    <property type="term" value="C:cytosol"/>
    <property type="evidence" value="ECO:0007669"/>
    <property type="project" value="TreeGrafter"/>
</dbReference>
<dbReference type="Gene3D" id="1.10.287.2720">
    <property type="match status" value="1"/>
</dbReference>
<dbReference type="InterPro" id="IPR000648">
    <property type="entry name" value="Oxysterol-bd"/>
</dbReference>
<dbReference type="AlphaFoldDB" id="A0AAJ5YRT7"/>
<name>A0AAJ5YRT7_9BASI</name>
<proteinExistence type="inferred from homology"/>
<accession>A0AAJ5YRT7</accession>
<protein>
    <recommendedName>
        <fullName evidence="5">Oxysterol-binding protein</fullName>
    </recommendedName>
</protein>
<dbReference type="EMBL" id="CP119943">
    <property type="protein sequence ID" value="WFC98045.1"/>
    <property type="molecule type" value="Genomic_DNA"/>
</dbReference>
<dbReference type="GO" id="GO:0120009">
    <property type="term" value="P:intermembrane lipid transfer"/>
    <property type="evidence" value="ECO:0007669"/>
    <property type="project" value="UniProtKB-ARBA"/>
</dbReference>
<dbReference type="FunFam" id="2.40.160.120:FF:000010">
    <property type="entry name" value="Oxysterol-binding protein homolog 4"/>
    <property type="match status" value="1"/>
</dbReference>
<dbReference type="Gene3D" id="2.40.160.120">
    <property type="match status" value="1"/>
</dbReference>
<dbReference type="Gene3D" id="3.30.70.3490">
    <property type="match status" value="1"/>
</dbReference>
<evidence type="ECO:0000256" key="1">
    <source>
        <dbReference type="ARBA" id="ARBA00008842"/>
    </source>
</evidence>
<dbReference type="SUPFAM" id="SSF144000">
    <property type="entry name" value="Oxysterol-binding protein-like"/>
    <property type="match status" value="1"/>
</dbReference>
<sequence length="356" mass="39055">MSNDKMDASALPAEQRGGWMSVQMFIAIAQAKTPEERMVAVLKWFISTLKGQYTARNTSMGSEKKPLNPILGELFLGKWPASGEQGETTLISEQGMFHSGVANTPVSHHPPITAYELQNKAAGVTVEGHSGQKTSFNGRSIVVHQVGHAMLHLDLGNGSKEEYLITLPTLSIDGLWFGSPYIELTDTSYIHSSTGLLATINYSGKGYFTGKAHTYNASVVSDKAPSTTIFEASGDWSGVSHVKKSSVLPAQSVFWDADKSPRKEVVVSPIQKQGPQESRKIWKTVADGIRSGNYDMASKDKSRIENEQRKLRKEHEEKGTKHEMKYFKHVTSDSTYASLVGPCKGLPATQESYIRS</sequence>
<comment type="similarity">
    <text evidence="1">Belongs to the OSBP family.</text>
</comment>